<gene>
    <name evidence="1" type="ORF">AVEN_69621_1</name>
</gene>
<proteinExistence type="predicted"/>
<sequence>MRSSSFTPAAIHAYSLFPYNFLDSSVEGHHKFLYEKPPD</sequence>
<dbReference type="EMBL" id="BGPR01035414">
    <property type="protein sequence ID" value="GBO10228.1"/>
    <property type="molecule type" value="Genomic_DNA"/>
</dbReference>
<dbReference type="AlphaFoldDB" id="A0A4Y2UBK1"/>
<protein>
    <submittedName>
        <fullName evidence="1">Uncharacterized protein</fullName>
    </submittedName>
</protein>
<organism evidence="1 2">
    <name type="scientific">Araneus ventricosus</name>
    <name type="common">Orbweaver spider</name>
    <name type="synonym">Epeira ventricosa</name>
    <dbReference type="NCBI Taxonomy" id="182803"/>
    <lineage>
        <taxon>Eukaryota</taxon>
        <taxon>Metazoa</taxon>
        <taxon>Ecdysozoa</taxon>
        <taxon>Arthropoda</taxon>
        <taxon>Chelicerata</taxon>
        <taxon>Arachnida</taxon>
        <taxon>Araneae</taxon>
        <taxon>Araneomorphae</taxon>
        <taxon>Entelegynae</taxon>
        <taxon>Araneoidea</taxon>
        <taxon>Araneidae</taxon>
        <taxon>Araneus</taxon>
    </lineage>
</organism>
<comment type="caution">
    <text evidence="1">The sequence shown here is derived from an EMBL/GenBank/DDBJ whole genome shotgun (WGS) entry which is preliminary data.</text>
</comment>
<evidence type="ECO:0000313" key="1">
    <source>
        <dbReference type="EMBL" id="GBO10228.1"/>
    </source>
</evidence>
<reference evidence="1 2" key="1">
    <citation type="journal article" date="2019" name="Sci. Rep.">
        <title>Orb-weaving spider Araneus ventricosus genome elucidates the spidroin gene catalogue.</title>
        <authorList>
            <person name="Kono N."/>
            <person name="Nakamura H."/>
            <person name="Ohtoshi R."/>
            <person name="Moran D.A.P."/>
            <person name="Shinohara A."/>
            <person name="Yoshida Y."/>
            <person name="Fujiwara M."/>
            <person name="Mori M."/>
            <person name="Tomita M."/>
            <person name="Arakawa K."/>
        </authorList>
    </citation>
    <scope>NUCLEOTIDE SEQUENCE [LARGE SCALE GENOMIC DNA]</scope>
</reference>
<evidence type="ECO:0000313" key="2">
    <source>
        <dbReference type="Proteomes" id="UP000499080"/>
    </source>
</evidence>
<feature type="non-terminal residue" evidence="1">
    <location>
        <position position="39"/>
    </location>
</feature>
<name>A0A4Y2UBK1_ARAVE</name>
<keyword evidence="2" id="KW-1185">Reference proteome</keyword>
<accession>A0A4Y2UBK1</accession>
<dbReference type="Proteomes" id="UP000499080">
    <property type="component" value="Unassembled WGS sequence"/>
</dbReference>